<dbReference type="InterPro" id="IPR036390">
    <property type="entry name" value="WH_DNA-bd_sf"/>
</dbReference>
<keyword evidence="3" id="KW-0804">Transcription</keyword>
<evidence type="ECO:0000256" key="2">
    <source>
        <dbReference type="ARBA" id="ARBA00023125"/>
    </source>
</evidence>
<dbReference type="GO" id="GO:0003700">
    <property type="term" value="F:DNA-binding transcription factor activity"/>
    <property type="evidence" value="ECO:0007669"/>
    <property type="project" value="InterPro"/>
</dbReference>
<protein>
    <submittedName>
        <fullName evidence="6">Putative L-lactate dehydrogenase operon regulatory protein</fullName>
    </submittedName>
</protein>
<dbReference type="SMART" id="SM00895">
    <property type="entry name" value="FCD"/>
    <property type="match status" value="1"/>
</dbReference>
<sequence length="260" mass="28836">MDPQPGDKIAAARPSFAAAPRGGGQRLGDRVYMELKASIDRGEYPPDSRLPGEHELAAAFGVSRPILRDALGRLRDEGFIYSRQGAGSFVRAQRAASAVLSFAPVGTIADIQRCYEFRLSIELDATYFAAMRRNDAALTKMEEALNLLNDATRLHRHREDVDFQFHRSIAEAANNHYYTSTLDALRQHIAVGMHLHGQTLMGPGPQLEKVFEEHRSIFKEIVEGRPDGAREAMRGHLEGSRQRLFGGQMLDLSLDGTNGH</sequence>
<feature type="compositionally biased region" description="Low complexity" evidence="4">
    <location>
        <begin position="11"/>
        <end position="20"/>
    </location>
</feature>
<keyword evidence="2" id="KW-0238">DNA-binding</keyword>
<evidence type="ECO:0000256" key="3">
    <source>
        <dbReference type="ARBA" id="ARBA00023163"/>
    </source>
</evidence>
<evidence type="ECO:0000256" key="4">
    <source>
        <dbReference type="SAM" id="MobiDB-lite"/>
    </source>
</evidence>
<keyword evidence="7" id="KW-1185">Reference proteome</keyword>
<dbReference type="Proteomes" id="UP000223606">
    <property type="component" value="Chromosome 1"/>
</dbReference>
<dbReference type="KEGG" id="hdi:HDIA_3929"/>
<dbReference type="Pfam" id="PF00392">
    <property type="entry name" value="GntR"/>
    <property type="match status" value="1"/>
</dbReference>
<dbReference type="PROSITE" id="PS50949">
    <property type="entry name" value="HTH_GNTR"/>
    <property type="match status" value="1"/>
</dbReference>
<organism evidence="6 7">
    <name type="scientific">Hartmannibacter diazotrophicus</name>
    <dbReference type="NCBI Taxonomy" id="1482074"/>
    <lineage>
        <taxon>Bacteria</taxon>
        <taxon>Pseudomonadati</taxon>
        <taxon>Pseudomonadota</taxon>
        <taxon>Alphaproteobacteria</taxon>
        <taxon>Hyphomicrobiales</taxon>
        <taxon>Pleomorphomonadaceae</taxon>
        <taxon>Hartmannibacter</taxon>
    </lineage>
</organism>
<dbReference type="InterPro" id="IPR036388">
    <property type="entry name" value="WH-like_DNA-bd_sf"/>
</dbReference>
<reference evidence="7" key="1">
    <citation type="submission" date="2017-09" db="EMBL/GenBank/DDBJ databases">
        <title>Genome sequence of Nannocystis excedens DSM 71.</title>
        <authorList>
            <person name="Blom J."/>
        </authorList>
    </citation>
    <scope>NUCLEOTIDE SEQUENCE [LARGE SCALE GENOMIC DNA]</scope>
    <source>
        <strain evidence="7">type strain: E19</strain>
    </source>
</reference>
<gene>
    <name evidence="6" type="primary">lldR_2</name>
    <name evidence="6" type="ORF">HDIA_3929</name>
</gene>
<keyword evidence="1" id="KW-0805">Transcription regulation</keyword>
<dbReference type="InterPro" id="IPR011711">
    <property type="entry name" value="GntR_C"/>
</dbReference>
<dbReference type="InterPro" id="IPR000524">
    <property type="entry name" value="Tscrpt_reg_HTH_GntR"/>
</dbReference>
<dbReference type="Pfam" id="PF07729">
    <property type="entry name" value="FCD"/>
    <property type="match status" value="1"/>
</dbReference>
<dbReference type="SMART" id="SM00345">
    <property type="entry name" value="HTH_GNTR"/>
    <property type="match status" value="1"/>
</dbReference>
<dbReference type="SUPFAM" id="SSF46785">
    <property type="entry name" value="Winged helix' DNA-binding domain"/>
    <property type="match status" value="1"/>
</dbReference>
<feature type="region of interest" description="Disordered" evidence="4">
    <location>
        <begin position="1"/>
        <end position="24"/>
    </location>
</feature>
<proteinExistence type="predicted"/>
<dbReference type="RefSeq" id="WP_099557718.1">
    <property type="nucleotide sequence ID" value="NZ_LT960614.1"/>
</dbReference>
<dbReference type="EMBL" id="LT960614">
    <property type="protein sequence ID" value="SON57470.1"/>
    <property type="molecule type" value="Genomic_DNA"/>
</dbReference>
<name>A0A2C9DBC6_9HYPH</name>
<dbReference type="OrthoDB" id="9028214at2"/>
<dbReference type="PANTHER" id="PTHR43537">
    <property type="entry name" value="TRANSCRIPTIONAL REGULATOR, GNTR FAMILY"/>
    <property type="match status" value="1"/>
</dbReference>
<evidence type="ECO:0000313" key="6">
    <source>
        <dbReference type="EMBL" id="SON57470.1"/>
    </source>
</evidence>
<dbReference type="CDD" id="cd07377">
    <property type="entry name" value="WHTH_GntR"/>
    <property type="match status" value="1"/>
</dbReference>
<accession>A0A2C9DBC6</accession>
<evidence type="ECO:0000259" key="5">
    <source>
        <dbReference type="PROSITE" id="PS50949"/>
    </source>
</evidence>
<dbReference type="InterPro" id="IPR008920">
    <property type="entry name" value="TF_FadR/GntR_C"/>
</dbReference>
<dbReference type="PRINTS" id="PR00035">
    <property type="entry name" value="HTHGNTR"/>
</dbReference>
<evidence type="ECO:0000256" key="1">
    <source>
        <dbReference type="ARBA" id="ARBA00023015"/>
    </source>
</evidence>
<dbReference type="PANTHER" id="PTHR43537:SF5">
    <property type="entry name" value="UXU OPERON TRANSCRIPTIONAL REGULATOR"/>
    <property type="match status" value="1"/>
</dbReference>
<dbReference type="GO" id="GO:0003677">
    <property type="term" value="F:DNA binding"/>
    <property type="evidence" value="ECO:0007669"/>
    <property type="project" value="UniProtKB-KW"/>
</dbReference>
<feature type="domain" description="HTH gntR-type" evidence="5">
    <location>
        <begin position="25"/>
        <end position="93"/>
    </location>
</feature>
<evidence type="ECO:0000313" key="7">
    <source>
        <dbReference type="Proteomes" id="UP000223606"/>
    </source>
</evidence>
<dbReference type="Gene3D" id="1.10.10.10">
    <property type="entry name" value="Winged helix-like DNA-binding domain superfamily/Winged helix DNA-binding domain"/>
    <property type="match status" value="1"/>
</dbReference>
<dbReference type="AlphaFoldDB" id="A0A2C9DBC6"/>
<dbReference type="Gene3D" id="1.20.120.530">
    <property type="entry name" value="GntR ligand-binding domain-like"/>
    <property type="match status" value="1"/>
</dbReference>
<dbReference type="SUPFAM" id="SSF48008">
    <property type="entry name" value="GntR ligand-binding domain-like"/>
    <property type="match status" value="1"/>
</dbReference>